<protein>
    <submittedName>
        <fullName evidence="2">Metallophosphoesterase</fullName>
    </submittedName>
</protein>
<gene>
    <name evidence="2" type="ORF">ATO8_18080</name>
</gene>
<dbReference type="RefSeq" id="WP_051487897.1">
    <property type="nucleotide sequence ID" value="NZ_AQQW01000014.1"/>
</dbReference>
<dbReference type="Gene3D" id="3.60.21.10">
    <property type="match status" value="1"/>
</dbReference>
<dbReference type="SUPFAM" id="SSF56300">
    <property type="entry name" value="Metallo-dependent phosphatases"/>
    <property type="match status" value="1"/>
</dbReference>
<dbReference type="GO" id="GO:0016787">
    <property type="term" value="F:hydrolase activity"/>
    <property type="evidence" value="ECO:0007669"/>
    <property type="project" value="InterPro"/>
</dbReference>
<sequence length="251" mass="28055">MTDILIYGDPHGRWEPLHAAIETRPRAVIVLGDLAEGRDPDGPPRARAAFDAVLATGLQLAFITGNHDAASDDLWSVIEDYDNHRIDGRVIEIDGLRIAGLGGVIRGRLWPGEGEPSYATVAEWIARTPRQERWRGGIPKSHRTSILPWTVESLRNEKADILVTHEAPLPHAHGFQFLNSLAADMGARAIVHGHHHQTYSDVTEDGIRVQGVGLARIWRLPDEFVGKFKSLRRLENEVEDEGLALNRFRRF</sequence>
<proteinExistence type="predicted"/>
<dbReference type="Proteomes" id="UP000019063">
    <property type="component" value="Unassembled WGS sequence"/>
</dbReference>
<organism evidence="2 3">
    <name type="scientific">Roseivivax marinus</name>
    <dbReference type="NCBI Taxonomy" id="1379903"/>
    <lineage>
        <taxon>Bacteria</taxon>
        <taxon>Pseudomonadati</taxon>
        <taxon>Pseudomonadota</taxon>
        <taxon>Alphaproteobacteria</taxon>
        <taxon>Rhodobacterales</taxon>
        <taxon>Roseobacteraceae</taxon>
        <taxon>Roseivivax</taxon>
    </lineage>
</organism>
<dbReference type="eggNOG" id="COG2129">
    <property type="taxonomic scope" value="Bacteria"/>
</dbReference>
<dbReference type="InterPro" id="IPR029052">
    <property type="entry name" value="Metallo-depent_PP-like"/>
</dbReference>
<keyword evidence="3" id="KW-1185">Reference proteome</keyword>
<dbReference type="EMBL" id="AQQW01000014">
    <property type="protein sequence ID" value="ETW11238.1"/>
    <property type="molecule type" value="Genomic_DNA"/>
</dbReference>
<dbReference type="Pfam" id="PF00149">
    <property type="entry name" value="Metallophos"/>
    <property type="match status" value="1"/>
</dbReference>
<name>W4HFR3_9RHOB</name>
<evidence type="ECO:0000313" key="2">
    <source>
        <dbReference type="EMBL" id="ETW11238.1"/>
    </source>
</evidence>
<accession>W4HFR3</accession>
<reference evidence="2 3" key="1">
    <citation type="journal article" date="2014" name="Antonie Van Leeuwenhoek">
        <title>Roseivivax atlanticus sp. nov., isolated from surface seawater of the Atlantic Ocean.</title>
        <authorList>
            <person name="Li G."/>
            <person name="Lai Q."/>
            <person name="Liu X."/>
            <person name="Sun F."/>
            <person name="Shao Z."/>
        </authorList>
    </citation>
    <scope>NUCLEOTIDE SEQUENCE [LARGE SCALE GENOMIC DNA]</scope>
    <source>
        <strain evidence="2 3">22II-s10s</strain>
    </source>
</reference>
<dbReference type="STRING" id="1379903.ATO8_18080"/>
<dbReference type="CDD" id="cd00838">
    <property type="entry name" value="MPP_superfamily"/>
    <property type="match status" value="1"/>
</dbReference>
<comment type="caution">
    <text evidence="2">The sequence shown here is derived from an EMBL/GenBank/DDBJ whole genome shotgun (WGS) entry which is preliminary data.</text>
</comment>
<evidence type="ECO:0000259" key="1">
    <source>
        <dbReference type="Pfam" id="PF00149"/>
    </source>
</evidence>
<feature type="domain" description="Calcineurin-like phosphoesterase" evidence="1">
    <location>
        <begin position="4"/>
        <end position="197"/>
    </location>
</feature>
<dbReference type="AlphaFoldDB" id="W4HFR3"/>
<evidence type="ECO:0000313" key="3">
    <source>
        <dbReference type="Proteomes" id="UP000019063"/>
    </source>
</evidence>
<dbReference type="InterPro" id="IPR004843">
    <property type="entry name" value="Calcineurin-like_PHP"/>
</dbReference>